<keyword evidence="2 4" id="KW-0418">Kinase</keyword>
<protein>
    <submittedName>
        <fullName evidence="4">Carbohydrate kinase family protein</fullName>
    </submittedName>
</protein>
<evidence type="ECO:0000313" key="5">
    <source>
        <dbReference type="Proteomes" id="UP001549773"/>
    </source>
</evidence>
<organism evidence="4 5">
    <name type="scientific">Sediminicola luteus</name>
    <dbReference type="NCBI Taxonomy" id="319238"/>
    <lineage>
        <taxon>Bacteria</taxon>
        <taxon>Pseudomonadati</taxon>
        <taxon>Bacteroidota</taxon>
        <taxon>Flavobacteriia</taxon>
        <taxon>Flavobacteriales</taxon>
        <taxon>Flavobacteriaceae</taxon>
        <taxon>Sediminicola</taxon>
    </lineage>
</organism>
<evidence type="ECO:0000313" key="4">
    <source>
        <dbReference type="EMBL" id="MET7029121.1"/>
    </source>
</evidence>
<evidence type="ECO:0000256" key="2">
    <source>
        <dbReference type="ARBA" id="ARBA00022777"/>
    </source>
</evidence>
<dbReference type="CDD" id="cd01941">
    <property type="entry name" value="YeiC_kinase_like"/>
    <property type="match status" value="1"/>
</dbReference>
<keyword evidence="1" id="KW-0808">Transferase</keyword>
<accession>A0ABV2TV20</accession>
<reference evidence="4 5" key="1">
    <citation type="submission" date="2024-07" db="EMBL/GenBank/DDBJ databases">
        <title>The genome sequence of type strain Sediminicola luteus GDMCC 1.2596T.</title>
        <authorList>
            <person name="Liu Y."/>
        </authorList>
    </citation>
    <scope>NUCLEOTIDE SEQUENCE [LARGE SCALE GENOMIC DNA]</scope>
    <source>
        <strain evidence="4 5">GDMCC 1.2596</strain>
    </source>
</reference>
<dbReference type="PANTHER" id="PTHR10584:SF166">
    <property type="entry name" value="RIBOKINASE"/>
    <property type="match status" value="1"/>
</dbReference>
<keyword evidence="5" id="KW-1185">Reference proteome</keyword>
<dbReference type="InterPro" id="IPR029056">
    <property type="entry name" value="Ribokinase-like"/>
</dbReference>
<proteinExistence type="predicted"/>
<dbReference type="SUPFAM" id="SSF53613">
    <property type="entry name" value="Ribokinase-like"/>
    <property type="match status" value="1"/>
</dbReference>
<dbReference type="Pfam" id="PF00294">
    <property type="entry name" value="PfkB"/>
    <property type="match status" value="1"/>
</dbReference>
<dbReference type="RefSeq" id="WP_354617945.1">
    <property type="nucleotide sequence ID" value="NZ_JBEWYP010000003.1"/>
</dbReference>
<sequence>MSNIPKVTVIGASNVDLIGLAKEKLIYEDSNVGSIDTILGGVGRNIAENLKHLGFDVDFLSVFADDEFSKTLKNSCKDLGISIEHSLTVKGSNTSLYVAIMDHYRDLALALSAMDIYDTIPDSFILEKLDVIAQNEFCVIETNLPVSILELVTEKLPNTKFALEAVSAKKALKAISIIDRLHILKCNAKEAELLSNMTVQYESDYEKIIEHFLGMGVKKVFITLGKDGVAYGDQNEIFINKNNILIPVNTIGAGDAFMAGLIYGETKGMDLYDMVNFGTGCAQITIQHKNAVHPEICEEMVLKTMQ</sequence>
<feature type="domain" description="Carbohydrate kinase PfkB" evidence="3">
    <location>
        <begin position="6"/>
        <end position="293"/>
    </location>
</feature>
<dbReference type="PROSITE" id="PS00584">
    <property type="entry name" value="PFKB_KINASES_2"/>
    <property type="match status" value="1"/>
</dbReference>
<dbReference type="Proteomes" id="UP001549773">
    <property type="component" value="Unassembled WGS sequence"/>
</dbReference>
<dbReference type="GO" id="GO:0016301">
    <property type="term" value="F:kinase activity"/>
    <property type="evidence" value="ECO:0007669"/>
    <property type="project" value="UniProtKB-KW"/>
</dbReference>
<evidence type="ECO:0000256" key="1">
    <source>
        <dbReference type="ARBA" id="ARBA00022679"/>
    </source>
</evidence>
<dbReference type="EMBL" id="JBEWYP010000003">
    <property type="protein sequence ID" value="MET7029121.1"/>
    <property type="molecule type" value="Genomic_DNA"/>
</dbReference>
<dbReference type="InterPro" id="IPR002173">
    <property type="entry name" value="Carboh/pur_kinase_PfkB_CS"/>
</dbReference>
<gene>
    <name evidence="4" type="ORF">ABXZ32_06930</name>
</gene>
<evidence type="ECO:0000259" key="3">
    <source>
        <dbReference type="Pfam" id="PF00294"/>
    </source>
</evidence>
<dbReference type="PANTHER" id="PTHR10584">
    <property type="entry name" value="SUGAR KINASE"/>
    <property type="match status" value="1"/>
</dbReference>
<name>A0ABV2TV20_9FLAO</name>
<dbReference type="Gene3D" id="3.40.1190.20">
    <property type="match status" value="1"/>
</dbReference>
<comment type="caution">
    <text evidence="4">The sequence shown here is derived from an EMBL/GenBank/DDBJ whole genome shotgun (WGS) entry which is preliminary data.</text>
</comment>
<dbReference type="InterPro" id="IPR011611">
    <property type="entry name" value="PfkB_dom"/>
</dbReference>